<dbReference type="OMA" id="TQAECEW"/>
<feature type="compositionally biased region" description="Basic and acidic residues" evidence="5">
    <location>
        <begin position="102"/>
        <end position="120"/>
    </location>
</feature>
<keyword evidence="1" id="KW-0479">Metal-binding</keyword>
<proteinExistence type="predicted"/>
<name>K3WCX5_GLOUD</name>
<keyword evidence="8" id="KW-1185">Reference proteome</keyword>
<feature type="domain" description="RanBP2-type" evidence="6">
    <location>
        <begin position="5"/>
        <end position="34"/>
    </location>
</feature>
<dbReference type="SUPFAM" id="SSF90209">
    <property type="entry name" value="Ran binding protein zinc finger-like"/>
    <property type="match status" value="1"/>
</dbReference>
<dbReference type="PROSITE" id="PS50199">
    <property type="entry name" value="ZF_RANBP2_2"/>
    <property type="match status" value="1"/>
</dbReference>
<evidence type="ECO:0000313" key="8">
    <source>
        <dbReference type="Proteomes" id="UP000019132"/>
    </source>
</evidence>
<dbReference type="VEuPathDB" id="FungiDB:PYU1_G002813"/>
<dbReference type="InParanoid" id="K3WCX5"/>
<reference evidence="8" key="1">
    <citation type="journal article" date="2010" name="Genome Biol.">
        <title>Genome sequence of the necrotrophic plant pathogen Pythium ultimum reveals original pathogenicity mechanisms and effector repertoire.</title>
        <authorList>
            <person name="Levesque C.A."/>
            <person name="Brouwer H."/>
            <person name="Cano L."/>
            <person name="Hamilton J.P."/>
            <person name="Holt C."/>
            <person name="Huitema E."/>
            <person name="Raffaele S."/>
            <person name="Robideau G.P."/>
            <person name="Thines M."/>
            <person name="Win J."/>
            <person name="Zerillo M.M."/>
            <person name="Beakes G.W."/>
            <person name="Boore J.L."/>
            <person name="Busam D."/>
            <person name="Dumas B."/>
            <person name="Ferriera S."/>
            <person name="Fuerstenberg S.I."/>
            <person name="Gachon C.M."/>
            <person name="Gaulin E."/>
            <person name="Govers F."/>
            <person name="Grenville-Briggs L."/>
            <person name="Horner N."/>
            <person name="Hostetler J."/>
            <person name="Jiang R.H."/>
            <person name="Johnson J."/>
            <person name="Krajaejun T."/>
            <person name="Lin H."/>
            <person name="Meijer H.J."/>
            <person name="Moore B."/>
            <person name="Morris P."/>
            <person name="Phuntmart V."/>
            <person name="Puiu D."/>
            <person name="Shetty J."/>
            <person name="Stajich J.E."/>
            <person name="Tripathy S."/>
            <person name="Wawra S."/>
            <person name="van West P."/>
            <person name="Whitty B.R."/>
            <person name="Coutinho P.M."/>
            <person name="Henrissat B."/>
            <person name="Martin F."/>
            <person name="Thomas P.D."/>
            <person name="Tyler B.M."/>
            <person name="De Vries R.P."/>
            <person name="Kamoun S."/>
            <person name="Yandell M."/>
            <person name="Tisserat N."/>
            <person name="Buell C.R."/>
        </authorList>
    </citation>
    <scope>NUCLEOTIDE SEQUENCE</scope>
    <source>
        <strain evidence="8">DAOM:BR144</strain>
    </source>
</reference>
<dbReference type="eggNOG" id="ENOG502SGB2">
    <property type="taxonomic scope" value="Eukaryota"/>
</dbReference>
<keyword evidence="3" id="KW-0862">Zinc</keyword>
<protein>
    <recommendedName>
        <fullName evidence="6">RanBP2-type domain-containing protein</fullName>
    </recommendedName>
</protein>
<reference evidence="8" key="2">
    <citation type="submission" date="2010-04" db="EMBL/GenBank/DDBJ databases">
        <authorList>
            <person name="Buell R."/>
            <person name="Hamilton J."/>
            <person name="Hostetler J."/>
        </authorList>
    </citation>
    <scope>NUCLEOTIDE SEQUENCE [LARGE SCALE GENOMIC DNA]</scope>
    <source>
        <strain evidence="8">DAOM:BR144</strain>
    </source>
</reference>
<evidence type="ECO:0000313" key="7">
    <source>
        <dbReference type="EnsemblProtists" id="PYU1_T002816"/>
    </source>
</evidence>
<feature type="region of interest" description="Disordered" evidence="5">
    <location>
        <begin position="62"/>
        <end position="120"/>
    </location>
</feature>
<dbReference type="EMBL" id="GL376628">
    <property type="status" value="NOT_ANNOTATED_CDS"/>
    <property type="molecule type" value="Genomic_DNA"/>
</dbReference>
<evidence type="ECO:0000256" key="1">
    <source>
        <dbReference type="ARBA" id="ARBA00022723"/>
    </source>
</evidence>
<dbReference type="EnsemblProtists" id="PYU1_T002816">
    <property type="protein sequence ID" value="PYU1_T002816"/>
    <property type="gene ID" value="PYU1_G002813"/>
</dbReference>
<evidence type="ECO:0000256" key="5">
    <source>
        <dbReference type="SAM" id="MobiDB-lite"/>
    </source>
</evidence>
<dbReference type="Gene3D" id="2.30.30.380">
    <property type="entry name" value="Zn-finger domain of Sec23/24"/>
    <property type="match status" value="1"/>
</dbReference>
<accession>K3WCX5</accession>
<dbReference type="AlphaFoldDB" id="K3WCX5"/>
<dbReference type="InterPro" id="IPR001876">
    <property type="entry name" value="Znf_RanBP2"/>
</dbReference>
<evidence type="ECO:0000256" key="4">
    <source>
        <dbReference type="PROSITE-ProRule" id="PRU00322"/>
    </source>
</evidence>
<dbReference type="Pfam" id="PF00641">
    <property type="entry name" value="Zn_ribbon_RanBP"/>
    <property type="match status" value="1"/>
</dbReference>
<reference evidence="7" key="3">
    <citation type="submission" date="2015-02" db="UniProtKB">
        <authorList>
            <consortium name="EnsemblProtists"/>
        </authorList>
    </citation>
    <scope>IDENTIFICATION</scope>
    <source>
        <strain evidence="7">DAOM BR144</strain>
    </source>
</reference>
<evidence type="ECO:0000256" key="2">
    <source>
        <dbReference type="ARBA" id="ARBA00022771"/>
    </source>
</evidence>
<dbReference type="PROSITE" id="PS01358">
    <property type="entry name" value="ZF_RANBP2_1"/>
    <property type="match status" value="1"/>
</dbReference>
<dbReference type="HOGENOM" id="CLU_2282951_0_0_1"/>
<feature type="compositionally biased region" description="Low complexity" evidence="5">
    <location>
        <begin position="62"/>
        <end position="87"/>
    </location>
</feature>
<organism evidence="7 8">
    <name type="scientific">Globisporangium ultimum (strain ATCC 200006 / CBS 805.95 / DAOM BR144)</name>
    <name type="common">Pythium ultimum</name>
    <dbReference type="NCBI Taxonomy" id="431595"/>
    <lineage>
        <taxon>Eukaryota</taxon>
        <taxon>Sar</taxon>
        <taxon>Stramenopiles</taxon>
        <taxon>Oomycota</taxon>
        <taxon>Peronosporomycetes</taxon>
        <taxon>Pythiales</taxon>
        <taxon>Pythiaceae</taxon>
        <taxon>Globisporangium</taxon>
    </lineage>
</organism>
<dbReference type="GO" id="GO:0008270">
    <property type="term" value="F:zinc ion binding"/>
    <property type="evidence" value="ECO:0007669"/>
    <property type="project" value="UniProtKB-KW"/>
</dbReference>
<dbReference type="Proteomes" id="UP000019132">
    <property type="component" value="Unassembled WGS sequence"/>
</dbReference>
<evidence type="ECO:0000259" key="6">
    <source>
        <dbReference type="PROSITE" id="PS50199"/>
    </source>
</evidence>
<keyword evidence="2 4" id="KW-0863">Zinc-finger</keyword>
<evidence type="ECO:0000256" key="3">
    <source>
        <dbReference type="ARBA" id="ARBA00022833"/>
    </source>
</evidence>
<dbReference type="InterPro" id="IPR036443">
    <property type="entry name" value="Znf_RanBP2_sf"/>
</dbReference>
<sequence length="120" mass="13055">MADEESNQWSCSACTLMNAFLAEACEACGATSPLVIESYACEEQGFTTEEQLEAIAAVTGNRIRTNTNNSTASSSRSRGSSRNSTGNFAGDIAGEMDPWVQAEREWANVEAHQEERPKRK</sequence>